<dbReference type="EMBL" id="AOFD01000053">
    <property type="protein sequence ID" value="ELT43351.1"/>
    <property type="molecule type" value="Genomic_DNA"/>
</dbReference>
<dbReference type="SUPFAM" id="SSF88946">
    <property type="entry name" value="Sigma2 domain of RNA polymerase sigma factors"/>
    <property type="match status" value="1"/>
</dbReference>
<dbReference type="PATRIC" id="fig|683150.5.peg.3708"/>
<feature type="domain" description="RNA polymerase sigma-70 region 1.2" evidence="2">
    <location>
        <begin position="135"/>
        <end position="168"/>
    </location>
</feature>
<name>L8TNS6_9MICC</name>
<dbReference type="Proteomes" id="UP000011189">
    <property type="component" value="Unassembled WGS sequence"/>
</dbReference>
<feature type="region of interest" description="Disordered" evidence="1">
    <location>
        <begin position="1"/>
        <end position="105"/>
    </location>
</feature>
<feature type="compositionally biased region" description="Basic and acidic residues" evidence="1">
    <location>
        <begin position="1"/>
        <end position="11"/>
    </location>
</feature>
<dbReference type="FunFam" id="1.10.601.10:FF:000003">
    <property type="entry name" value="RNA polymerase sigma factor SigA"/>
    <property type="match status" value="1"/>
</dbReference>
<feature type="compositionally biased region" description="Acidic residues" evidence="1">
    <location>
        <begin position="68"/>
        <end position="99"/>
    </location>
</feature>
<protein>
    <submittedName>
        <fullName evidence="3">RNA polymerase sigma factor RpoD, C-terminal domain/RNA polymerase sigma factor, sigma-70 family protein</fullName>
    </submittedName>
</protein>
<dbReference type="AlphaFoldDB" id="L8TNS6"/>
<accession>L8TNS6</accession>
<evidence type="ECO:0000313" key="3">
    <source>
        <dbReference type="EMBL" id="ELT43351.1"/>
    </source>
</evidence>
<feature type="compositionally biased region" description="Low complexity" evidence="1">
    <location>
        <begin position="50"/>
        <end position="67"/>
    </location>
</feature>
<dbReference type="GO" id="GO:0016987">
    <property type="term" value="F:sigma factor activity"/>
    <property type="evidence" value="ECO:0007669"/>
    <property type="project" value="InterPro"/>
</dbReference>
<feature type="region of interest" description="Disordered" evidence="1">
    <location>
        <begin position="177"/>
        <end position="199"/>
    </location>
</feature>
<dbReference type="GO" id="GO:0003677">
    <property type="term" value="F:DNA binding"/>
    <property type="evidence" value="ECO:0007669"/>
    <property type="project" value="InterPro"/>
</dbReference>
<sequence length="233" mass="24119">MTPSSTKKDPAAQDDVSPEDKQAATGAKRAATKASAGADGKREPKKRGPKPGAKAAAEAANKASAGDVDPDEAEDVEDLDDIILEGPEAVEEADADADADPAKAVAGSGKGFVYSDADDDDAPVQQVMSAGATADPVKDYLKQIGKVALLNAEQEVDLALRIEAGLFAEEKIAADDGSMDRSTSGNWNSSSMTASAPRTTCWRPTSASWCRWQSATPAAACSSWTSSRKATWA</sequence>
<comment type="caution">
    <text evidence="3">The sequence shown here is derived from an EMBL/GenBank/DDBJ whole genome shotgun (WGS) entry which is preliminary data.</text>
</comment>
<organism evidence="3 4">
    <name type="scientific">Arthrobacter nitrophenolicus</name>
    <dbReference type="NCBI Taxonomy" id="683150"/>
    <lineage>
        <taxon>Bacteria</taxon>
        <taxon>Bacillati</taxon>
        <taxon>Actinomycetota</taxon>
        <taxon>Actinomycetes</taxon>
        <taxon>Micrococcales</taxon>
        <taxon>Micrococcaceae</taxon>
        <taxon>Arthrobacter</taxon>
    </lineage>
</organism>
<dbReference type="Gene3D" id="1.10.601.10">
    <property type="entry name" value="RNA Polymerase Primary Sigma Factor"/>
    <property type="match status" value="1"/>
</dbReference>
<dbReference type="GO" id="GO:0006352">
    <property type="term" value="P:DNA-templated transcription initiation"/>
    <property type="evidence" value="ECO:0007669"/>
    <property type="project" value="InterPro"/>
</dbReference>
<dbReference type="InterPro" id="IPR009042">
    <property type="entry name" value="RNA_pol_sigma70_r1_2"/>
</dbReference>
<gene>
    <name evidence="3" type="ORF">G205_18879</name>
</gene>
<dbReference type="InterPro" id="IPR013325">
    <property type="entry name" value="RNA_pol_sigma_r2"/>
</dbReference>
<evidence type="ECO:0000259" key="2">
    <source>
        <dbReference type="Pfam" id="PF00140"/>
    </source>
</evidence>
<proteinExistence type="predicted"/>
<dbReference type="Pfam" id="PF00140">
    <property type="entry name" value="Sigma70_r1_2"/>
    <property type="match status" value="1"/>
</dbReference>
<keyword evidence="4" id="KW-1185">Reference proteome</keyword>
<evidence type="ECO:0000256" key="1">
    <source>
        <dbReference type="SAM" id="MobiDB-lite"/>
    </source>
</evidence>
<feature type="compositionally biased region" description="Low complexity" evidence="1">
    <location>
        <begin position="23"/>
        <end position="38"/>
    </location>
</feature>
<evidence type="ECO:0000313" key="4">
    <source>
        <dbReference type="Proteomes" id="UP000011189"/>
    </source>
</evidence>
<feature type="compositionally biased region" description="Polar residues" evidence="1">
    <location>
        <begin position="180"/>
        <end position="199"/>
    </location>
</feature>
<reference evidence="4" key="1">
    <citation type="journal article" date="2013" name="Genome Announc.">
        <title>Draft Genome Sequence of the 2-Chloro-4-Nitrophenol-Degrading Bacterium Arthrobacter sp. Strain SJCon.</title>
        <authorList>
            <person name="Vikram S."/>
            <person name="Kumar S."/>
            <person name="Vaidya B."/>
            <person name="Pinnaka A.K."/>
            <person name="Raghava G.P."/>
        </authorList>
    </citation>
    <scope>NUCLEOTIDE SEQUENCE [LARGE SCALE GENOMIC DNA]</scope>
    <source>
        <strain evidence="4">SJCon</strain>
    </source>
</reference>